<accession>A0A8K0NTU6</accession>
<dbReference type="SUPFAM" id="SSF53335">
    <property type="entry name" value="S-adenosyl-L-methionine-dependent methyltransferases"/>
    <property type="match status" value="1"/>
</dbReference>
<sequence>MGGAVSSGVDNDDLVDQLANAGYIRSRLVERIFRAVDRGHYYTETPPFAKDGRDGETYEADGERRRAAYRDMAWKFGLLHLSAPCVYSQVVESLDLSPGLSFLNLGSGTGYLSTVVGLIIGPNGVNHGVEIHEEVVQYANWKLQEFKANSDALYEFELCEPKFTVGNCLCLDSGVMQYDRVYCGAACPESYENYMKNLLKVGGVLVMPLNHQLMQITRLSETVWETNAVLPVSFASLILPVSNNENSKEANQPIKLPSLEPLCLQEACRHLVRTLIRKRMEREYPILSRKSYVRRMKQKLKKESEETESDRRQGILGRKSGEGSGNRQSSSRDGSSDRCIRSLGVVVFRELEGVQNMDQVLTLIHVNRRLVGTAFRLGEDVRVDQVNSFSDSSSSSTSSGVHEDDDGIDGYLSEDGNQFPNSARNASSFSENSFQEEDKICESKVKRLRLQGNKQENGHFGLEARKESLDSKSSTQSGEYPKKRYLDSSSCSQSDLTDEETDVAQVKMPCDGRESSKIKNSKRRNSFSNDQKHPAEGEYVRYAIRSGNGLPFNLNPGTSTSPLNNKEPDSSFSEVPVTGECQAQSERAGNEKDEAMSIGSDTNLPTHPNELGSSDDFIKTSLDSEDNFSSYNNCEDDQDTPIEKEVAGNGELHPSDGKFCDSNADALNENSSKGINENVEEKDPYENITYSKLMRASIQSLPLPPMLKLYLNYQRPL</sequence>
<feature type="region of interest" description="Disordered" evidence="2">
    <location>
        <begin position="549"/>
        <end position="682"/>
    </location>
</feature>
<organism evidence="3 4">
    <name type="scientific">Ladona fulva</name>
    <name type="common">Scarce chaser dragonfly</name>
    <name type="synonym">Libellula fulva</name>
    <dbReference type="NCBI Taxonomy" id="123851"/>
    <lineage>
        <taxon>Eukaryota</taxon>
        <taxon>Metazoa</taxon>
        <taxon>Ecdysozoa</taxon>
        <taxon>Arthropoda</taxon>
        <taxon>Hexapoda</taxon>
        <taxon>Insecta</taxon>
        <taxon>Pterygota</taxon>
        <taxon>Palaeoptera</taxon>
        <taxon>Odonata</taxon>
        <taxon>Epiprocta</taxon>
        <taxon>Anisoptera</taxon>
        <taxon>Libelluloidea</taxon>
        <taxon>Libellulidae</taxon>
        <taxon>Ladona</taxon>
    </lineage>
</organism>
<dbReference type="AlphaFoldDB" id="A0A8K0NTU6"/>
<reference evidence="3" key="1">
    <citation type="submission" date="2013-04" db="EMBL/GenBank/DDBJ databases">
        <authorList>
            <person name="Qu J."/>
            <person name="Murali S.C."/>
            <person name="Bandaranaike D."/>
            <person name="Bellair M."/>
            <person name="Blankenburg K."/>
            <person name="Chao H."/>
            <person name="Dinh H."/>
            <person name="Doddapaneni H."/>
            <person name="Downs B."/>
            <person name="Dugan-Rocha S."/>
            <person name="Elkadiri S."/>
            <person name="Gnanaolivu R.D."/>
            <person name="Hernandez B."/>
            <person name="Javaid M."/>
            <person name="Jayaseelan J.C."/>
            <person name="Lee S."/>
            <person name="Li M."/>
            <person name="Ming W."/>
            <person name="Munidasa M."/>
            <person name="Muniz J."/>
            <person name="Nguyen L."/>
            <person name="Ongeri F."/>
            <person name="Osuji N."/>
            <person name="Pu L.-L."/>
            <person name="Puazo M."/>
            <person name="Qu C."/>
            <person name="Quiroz J."/>
            <person name="Raj R."/>
            <person name="Weissenberger G."/>
            <person name="Xin Y."/>
            <person name="Zou X."/>
            <person name="Han Y."/>
            <person name="Richards S."/>
            <person name="Worley K."/>
            <person name="Muzny D."/>
            <person name="Gibbs R."/>
        </authorList>
    </citation>
    <scope>NUCLEOTIDE SEQUENCE</scope>
    <source>
        <strain evidence="3">Sampled in the wild</strain>
    </source>
</reference>
<feature type="compositionally biased region" description="Polar residues" evidence="2">
    <location>
        <begin position="415"/>
        <end position="432"/>
    </location>
</feature>
<gene>
    <name evidence="3" type="ORF">J437_LFUL001385</name>
</gene>
<feature type="compositionally biased region" description="Basic and acidic residues" evidence="2">
    <location>
        <begin position="301"/>
        <end position="313"/>
    </location>
</feature>
<name>A0A8K0NTU6_LADFU</name>
<dbReference type="PANTHER" id="PTHR11579">
    <property type="entry name" value="PROTEIN-L-ISOASPARTATE O-METHYLTRANSFERASE"/>
    <property type="match status" value="1"/>
</dbReference>
<feature type="compositionally biased region" description="Polar residues" evidence="2">
    <location>
        <begin position="555"/>
        <end position="564"/>
    </location>
</feature>
<feature type="region of interest" description="Disordered" evidence="2">
    <location>
        <begin position="452"/>
        <end position="534"/>
    </location>
</feature>
<feature type="region of interest" description="Disordered" evidence="2">
    <location>
        <begin position="387"/>
        <end position="432"/>
    </location>
</feature>
<dbReference type="Pfam" id="PF01135">
    <property type="entry name" value="PCMT"/>
    <property type="match status" value="1"/>
</dbReference>
<dbReference type="GO" id="GO:0005737">
    <property type="term" value="C:cytoplasm"/>
    <property type="evidence" value="ECO:0007669"/>
    <property type="project" value="TreeGrafter"/>
</dbReference>
<protein>
    <recommendedName>
        <fullName evidence="5">Protein-L-isoaspartate O-methyltransferase domain-containing protein 2</fullName>
    </recommendedName>
</protein>
<proteinExistence type="inferred from homology"/>
<evidence type="ECO:0000256" key="1">
    <source>
        <dbReference type="ARBA" id="ARBA00005369"/>
    </source>
</evidence>
<dbReference type="Gene3D" id="3.40.50.150">
    <property type="entry name" value="Vaccinia Virus protein VP39"/>
    <property type="match status" value="1"/>
</dbReference>
<evidence type="ECO:0000313" key="3">
    <source>
        <dbReference type="EMBL" id="KAG8224435.1"/>
    </source>
</evidence>
<dbReference type="PANTHER" id="PTHR11579:SF9">
    <property type="entry name" value="PROTEIN-L-ISOASPARTATE O-METHYLTRANSFERASE"/>
    <property type="match status" value="1"/>
</dbReference>
<feature type="region of interest" description="Disordered" evidence="2">
    <location>
        <begin position="298"/>
        <end position="337"/>
    </location>
</feature>
<feature type="compositionally biased region" description="Low complexity" evidence="2">
    <location>
        <begin position="388"/>
        <end position="399"/>
    </location>
</feature>
<dbReference type="OrthoDB" id="10257972at2759"/>
<dbReference type="GO" id="GO:0004719">
    <property type="term" value="F:protein-L-isoaspartate (D-aspartate) O-methyltransferase activity"/>
    <property type="evidence" value="ECO:0007669"/>
    <property type="project" value="InterPro"/>
</dbReference>
<dbReference type="InterPro" id="IPR000682">
    <property type="entry name" value="PCMT"/>
</dbReference>
<comment type="caution">
    <text evidence="3">The sequence shown here is derived from an EMBL/GenBank/DDBJ whole genome shotgun (WGS) entry which is preliminary data.</text>
</comment>
<evidence type="ECO:0000256" key="2">
    <source>
        <dbReference type="SAM" id="MobiDB-lite"/>
    </source>
</evidence>
<evidence type="ECO:0008006" key="5">
    <source>
        <dbReference type="Google" id="ProtNLM"/>
    </source>
</evidence>
<reference evidence="3" key="2">
    <citation type="submission" date="2017-10" db="EMBL/GenBank/DDBJ databases">
        <title>Ladona fulva Genome sequencing and assembly.</title>
        <authorList>
            <person name="Murali S."/>
            <person name="Richards S."/>
            <person name="Bandaranaike D."/>
            <person name="Bellair M."/>
            <person name="Blankenburg K."/>
            <person name="Chao H."/>
            <person name="Dinh H."/>
            <person name="Doddapaneni H."/>
            <person name="Dugan-Rocha S."/>
            <person name="Elkadiri S."/>
            <person name="Gnanaolivu R."/>
            <person name="Hernandez B."/>
            <person name="Skinner E."/>
            <person name="Javaid M."/>
            <person name="Lee S."/>
            <person name="Li M."/>
            <person name="Ming W."/>
            <person name="Munidasa M."/>
            <person name="Muniz J."/>
            <person name="Nguyen L."/>
            <person name="Hughes D."/>
            <person name="Osuji N."/>
            <person name="Pu L.-L."/>
            <person name="Puazo M."/>
            <person name="Qu C."/>
            <person name="Quiroz J."/>
            <person name="Raj R."/>
            <person name="Weissenberger G."/>
            <person name="Xin Y."/>
            <person name="Zou X."/>
            <person name="Han Y."/>
            <person name="Worley K."/>
            <person name="Muzny D."/>
            <person name="Gibbs R."/>
        </authorList>
    </citation>
    <scope>NUCLEOTIDE SEQUENCE</scope>
    <source>
        <strain evidence="3">Sampled in the wild</strain>
    </source>
</reference>
<comment type="similarity">
    <text evidence="1">Belongs to the methyltransferase superfamily. L-isoaspartyl/D-aspartyl protein methyltransferase family.</text>
</comment>
<keyword evidence="4" id="KW-1185">Reference proteome</keyword>
<evidence type="ECO:0000313" key="4">
    <source>
        <dbReference type="Proteomes" id="UP000792457"/>
    </source>
</evidence>
<dbReference type="InterPro" id="IPR029063">
    <property type="entry name" value="SAM-dependent_MTases_sf"/>
</dbReference>
<dbReference type="Proteomes" id="UP000792457">
    <property type="component" value="Unassembled WGS sequence"/>
</dbReference>
<dbReference type="EMBL" id="KZ308196">
    <property type="protein sequence ID" value="KAG8224435.1"/>
    <property type="molecule type" value="Genomic_DNA"/>
</dbReference>